<dbReference type="Pfam" id="PF00753">
    <property type="entry name" value="Lactamase_B"/>
    <property type="match status" value="1"/>
</dbReference>
<keyword evidence="2" id="KW-0378">Hydrolase</keyword>
<sequence length="354" mass="35202">MPRLTALSGFDAKGPACFLLEIGGRRLLLDLGEGPDHAARPDLSGQAPVDAILVTHAHADHAGALDMAGQLGDPPVHATAPAIALAPRLAGARELPLGASVIAGIPVETGLAGHAPGAVWLRIGGPGGLVYTGDTNAEGGLFPCTPPPPAAALVFDASYGADDAGLADQRAALQALAARGPLLLPAPAGGRGLEMALAFLEAGHEVALCPAHLSAAARLAGFGPWLAPGGAGRLARLAAKARPLEIGTPAAGVMIAAGPNAETGFVAALVGRGDARIVFTGHLGQGTPAADLVAGGRARFLRWNVHPRLSDQAAILKAVAPRTALPAFLGPGGRRALAGALPGAPLSETDVLAW</sequence>
<dbReference type="InterPro" id="IPR001279">
    <property type="entry name" value="Metallo-B-lactamas"/>
</dbReference>
<dbReference type="PANTHER" id="PTHR11203">
    <property type="entry name" value="CLEAVAGE AND POLYADENYLATION SPECIFICITY FACTOR FAMILY MEMBER"/>
    <property type="match status" value="1"/>
</dbReference>
<evidence type="ECO:0000313" key="3">
    <source>
        <dbReference type="Proteomes" id="UP000572377"/>
    </source>
</evidence>
<dbReference type="Proteomes" id="UP000572377">
    <property type="component" value="Unassembled WGS sequence"/>
</dbReference>
<reference evidence="2 3" key="1">
    <citation type="submission" date="2020-05" db="EMBL/GenBank/DDBJ databases">
        <title>Gimesia benthica sp. nov., a novel planctomycete isolated from a deep-sea water sample of the Northwest Indian Ocean.</title>
        <authorList>
            <person name="Wang J."/>
            <person name="Ruan C."/>
            <person name="Song L."/>
            <person name="Zhu Y."/>
            <person name="Li A."/>
            <person name="Zheng X."/>
            <person name="Wang L."/>
            <person name="Lu Z."/>
            <person name="Huang Y."/>
            <person name="Du W."/>
            <person name="Zhou Y."/>
            <person name="Huang L."/>
            <person name="Dai X."/>
        </authorList>
    </citation>
    <scope>NUCLEOTIDE SEQUENCE [LARGE SCALE GENOMIC DNA]</scope>
    <source>
        <strain evidence="2 3">YYQ-30</strain>
    </source>
</reference>
<dbReference type="AlphaFoldDB" id="A0A849L6X5"/>
<organism evidence="2 3">
    <name type="scientific">Halovulum dunhuangense</name>
    <dbReference type="NCBI Taxonomy" id="1505036"/>
    <lineage>
        <taxon>Bacteria</taxon>
        <taxon>Pseudomonadati</taxon>
        <taxon>Pseudomonadota</taxon>
        <taxon>Alphaproteobacteria</taxon>
        <taxon>Rhodobacterales</taxon>
        <taxon>Paracoccaceae</taxon>
        <taxon>Halovulum</taxon>
    </lineage>
</organism>
<gene>
    <name evidence="2" type="ORF">HMH01_15395</name>
</gene>
<dbReference type="GO" id="GO:0004521">
    <property type="term" value="F:RNA endonuclease activity"/>
    <property type="evidence" value="ECO:0007669"/>
    <property type="project" value="TreeGrafter"/>
</dbReference>
<dbReference type="PANTHER" id="PTHR11203:SF37">
    <property type="entry name" value="INTEGRATOR COMPLEX SUBUNIT 11"/>
    <property type="match status" value="1"/>
</dbReference>
<evidence type="ECO:0000259" key="1">
    <source>
        <dbReference type="SMART" id="SM00849"/>
    </source>
</evidence>
<feature type="domain" description="Metallo-beta-lactamase" evidence="1">
    <location>
        <begin position="14"/>
        <end position="191"/>
    </location>
</feature>
<dbReference type="GO" id="GO:0016787">
    <property type="term" value="F:hydrolase activity"/>
    <property type="evidence" value="ECO:0007669"/>
    <property type="project" value="UniProtKB-KW"/>
</dbReference>
<dbReference type="Gene3D" id="3.60.15.10">
    <property type="entry name" value="Ribonuclease Z/Hydroxyacylglutathione hydrolase-like"/>
    <property type="match status" value="1"/>
</dbReference>
<proteinExistence type="predicted"/>
<dbReference type="SUPFAM" id="SSF56281">
    <property type="entry name" value="Metallo-hydrolase/oxidoreductase"/>
    <property type="match status" value="1"/>
</dbReference>
<dbReference type="EMBL" id="JABFBC010000003">
    <property type="protein sequence ID" value="NNU81821.1"/>
    <property type="molecule type" value="Genomic_DNA"/>
</dbReference>
<dbReference type="RefSeq" id="WP_171326683.1">
    <property type="nucleotide sequence ID" value="NZ_JABFBC010000003.1"/>
</dbReference>
<name>A0A849L6X5_9RHOB</name>
<protein>
    <submittedName>
        <fullName evidence="2">MBL fold metallo-hydrolase</fullName>
    </submittedName>
</protein>
<evidence type="ECO:0000313" key="2">
    <source>
        <dbReference type="EMBL" id="NNU81821.1"/>
    </source>
</evidence>
<dbReference type="InterPro" id="IPR036866">
    <property type="entry name" value="RibonucZ/Hydroxyglut_hydro"/>
</dbReference>
<keyword evidence="3" id="KW-1185">Reference proteome</keyword>
<dbReference type="SMART" id="SM00849">
    <property type="entry name" value="Lactamase_B"/>
    <property type="match status" value="1"/>
</dbReference>
<dbReference type="InterPro" id="IPR050698">
    <property type="entry name" value="MBL"/>
</dbReference>
<comment type="caution">
    <text evidence="2">The sequence shown here is derived from an EMBL/GenBank/DDBJ whole genome shotgun (WGS) entry which is preliminary data.</text>
</comment>
<accession>A0A849L6X5</accession>